<keyword evidence="3" id="KW-1185">Reference proteome</keyword>
<feature type="region of interest" description="Disordered" evidence="1">
    <location>
        <begin position="1"/>
        <end position="38"/>
    </location>
</feature>
<sequence>MTEQGSQDPFTPTERADVDRRKASEPQQRARKWPNGKTLMMKNPQGIFEYEVTVVTAKYDNVDHRWLYTLNDYNGEQINEEVPEVKLG</sequence>
<accession>A0ABR4A590</accession>
<reference evidence="2 3" key="1">
    <citation type="submission" date="2024-09" db="EMBL/GenBank/DDBJ databases">
        <title>Rethinking Asexuality: The Enigmatic Case of Functional Sexual Genes in Lepraria (Stereocaulaceae).</title>
        <authorList>
            <person name="Doellman M."/>
            <person name="Sun Y."/>
            <person name="Barcenas-Pena A."/>
            <person name="Lumbsch H.T."/>
            <person name="Grewe F."/>
        </authorList>
    </citation>
    <scope>NUCLEOTIDE SEQUENCE [LARGE SCALE GENOMIC DNA]</scope>
    <source>
        <strain evidence="2 3">Mercado 3170</strain>
    </source>
</reference>
<name>A0ABR4A590_9LECA</name>
<evidence type="ECO:0000313" key="2">
    <source>
        <dbReference type="EMBL" id="KAL2040233.1"/>
    </source>
</evidence>
<organism evidence="2 3">
    <name type="scientific">Stereocaulon virgatum</name>
    <dbReference type="NCBI Taxonomy" id="373712"/>
    <lineage>
        <taxon>Eukaryota</taxon>
        <taxon>Fungi</taxon>
        <taxon>Dikarya</taxon>
        <taxon>Ascomycota</taxon>
        <taxon>Pezizomycotina</taxon>
        <taxon>Lecanoromycetes</taxon>
        <taxon>OSLEUM clade</taxon>
        <taxon>Lecanoromycetidae</taxon>
        <taxon>Lecanorales</taxon>
        <taxon>Lecanorineae</taxon>
        <taxon>Stereocaulaceae</taxon>
        <taxon>Stereocaulon</taxon>
    </lineage>
</organism>
<feature type="compositionally biased region" description="Basic and acidic residues" evidence="1">
    <location>
        <begin position="14"/>
        <end position="24"/>
    </location>
</feature>
<comment type="caution">
    <text evidence="2">The sequence shown here is derived from an EMBL/GenBank/DDBJ whole genome shotgun (WGS) entry which is preliminary data.</text>
</comment>
<proteinExistence type="predicted"/>
<evidence type="ECO:0000313" key="3">
    <source>
        <dbReference type="Proteomes" id="UP001590950"/>
    </source>
</evidence>
<evidence type="ECO:0000256" key="1">
    <source>
        <dbReference type="SAM" id="MobiDB-lite"/>
    </source>
</evidence>
<protein>
    <recommendedName>
        <fullName evidence="4">PepSY domain-containing protein</fullName>
    </recommendedName>
</protein>
<dbReference type="EMBL" id="JBEFKJ010000022">
    <property type="protein sequence ID" value="KAL2040233.1"/>
    <property type="molecule type" value="Genomic_DNA"/>
</dbReference>
<evidence type="ECO:0008006" key="4">
    <source>
        <dbReference type="Google" id="ProtNLM"/>
    </source>
</evidence>
<dbReference type="Proteomes" id="UP001590950">
    <property type="component" value="Unassembled WGS sequence"/>
</dbReference>
<gene>
    <name evidence="2" type="ORF">N7G274_007136</name>
</gene>
<feature type="compositionally biased region" description="Polar residues" evidence="1">
    <location>
        <begin position="1"/>
        <end position="10"/>
    </location>
</feature>